<dbReference type="SUPFAM" id="SSF48452">
    <property type="entry name" value="TPR-like"/>
    <property type="match status" value="1"/>
</dbReference>
<keyword evidence="1" id="KW-0802">TPR repeat</keyword>
<evidence type="ECO:0000256" key="1">
    <source>
        <dbReference type="PROSITE-ProRule" id="PRU00339"/>
    </source>
</evidence>
<evidence type="ECO:0000313" key="3">
    <source>
        <dbReference type="Proteomes" id="UP000034090"/>
    </source>
</evidence>
<dbReference type="Pfam" id="PF14559">
    <property type="entry name" value="TPR_19"/>
    <property type="match status" value="1"/>
</dbReference>
<proteinExistence type="predicted"/>
<gene>
    <name evidence="2" type="ORF">UV74_C0013G0129</name>
</gene>
<dbReference type="SMART" id="SM00028">
    <property type="entry name" value="TPR"/>
    <property type="match status" value="2"/>
</dbReference>
<accession>A0A0G1DHD4</accession>
<dbReference type="AlphaFoldDB" id="A0A0G1DHD4"/>
<dbReference type="Gene3D" id="1.25.40.10">
    <property type="entry name" value="Tetratricopeptide repeat domain"/>
    <property type="match status" value="1"/>
</dbReference>
<dbReference type="Proteomes" id="UP000034090">
    <property type="component" value="Unassembled WGS sequence"/>
</dbReference>
<name>A0A0G1DHD4_9BACT</name>
<organism evidence="2 3">
    <name type="scientific">Candidatus Woesebacteria bacterium GW2011_GWB1_43_14</name>
    <dbReference type="NCBI Taxonomy" id="1618578"/>
    <lineage>
        <taxon>Bacteria</taxon>
        <taxon>Candidatus Woeseibacteriota</taxon>
    </lineage>
</organism>
<protein>
    <submittedName>
        <fullName evidence="2">Uncharacterized protein</fullName>
    </submittedName>
</protein>
<feature type="repeat" description="TPR" evidence="1">
    <location>
        <begin position="35"/>
        <end position="68"/>
    </location>
</feature>
<dbReference type="EMBL" id="LCFQ01000013">
    <property type="protein sequence ID" value="KKS97007.1"/>
    <property type="molecule type" value="Genomic_DNA"/>
</dbReference>
<dbReference type="InterPro" id="IPR019734">
    <property type="entry name" value="TPR_rpt"/>
</dbReference>
<dbReference type="STRING" id="1618578.UV74_C0013G0129"/>
<dbReference type="InterPro" id="IPR011990">
    <property type="entry name" value="TPR-like_helical_dom_sf"/>
</dbReference>
<evidence type="ECO:0000313" key="2">
    <source>
        <dbReference type="EMBL" id="KKS97007.1"/>
    </source>
</evidence>
<sequence>MDQLARQAIDAALKCEWQEAAELNKEILKKDPENISALNRLAKALFELGKTASAKRHANKVLELDPLNSIAIRCLEKWEFSNPHEARANNTSIEQVFLEEPGRTKIIELLHIGSPDLVSVLNSQVPVLFNIGDHRITVVTSFGKYIGRLPDDLASRLISLIKLGNKYQVTVKSASIGCVSVYIKEEVRAEKIAHIHSFPLFRSA</sequence>
<dbReference type="PROSITE" id="PS50005">
    <property type="entry name" value="TPR"/>
    <property type="match status" value="1"/>
</dbReference>
<reference evidence="2 3" key="1">
    <citation type="journal article" date="2015" name="Nature">
        <title>rRNA introns, odd ribosomes, and small enigmatic genomes across a large radiation of phyla.</title>
        <authorList>
            <person name="Brown C.T."/>
            <person name="Hug L.A."/>
            <person name="Thomas B.C."/>
            <person name="Sharon I."/>
            <person name="Castelle C.J."/>
            <person name="Singh A."/>
            <person name="Wilkins M.J."/>
            <person name="Williams K.H."/>
            <person name="Banfield J.F."/>
        </authorList>
    </citation>
    <scope>NUCLEOTIDE SEQUENCE [LARGE SCALE GENOMIC DNA]</scope>
</reference>
<comment type="caution">
    <text evidence="2">The sequence shown here is derived from an EMBL/GenBank/DDBJ whole genome shotgun (WGS) entry which is preliminary data.</text>
</comment>